<protein>
    <submittedName>
        <fullName evidence="1">Uncharacterized protein</fullName>
    </submittedName>
</protein>
<dbReference type="InParanoid" id="A0A0E1RV03"/>
<dbReference type="KEGG" id="cim:CIMG_10090"/>
<keyword evidence="2" id="KW-1185">Reference proteome</keyword>
<proteinExistence type="predicted"/>
<dbReference type="GeneID" id="4557768"/>
<dbReference type="EMBL" id="GG704915">
    <property type="protein sequence ID" value="EAS27485.1"/>
    <property type="molecule type" value="Genomic_DNA"/>
</dbReference>
<dbReference type="OrthoDB" id="5419802at2759"/>
<reference evidence="2" key="2">
    <citation type="journal article" date="2010" name="Genome Res.">
        <title>Population genomic sequencing of Coccidioides fungi reveals recent hybridization and transposon control.</title>
        <authorList>
            <person name="Neafsey D.E."/>
            <person name="Barker B.M."/>
            <person name="Sharpton T.J."/>
            <person name="Stajich J.E."/>
            <person name="Park D.J."/>
            <person name="Whiston E."/>
            <person name="Hung C.-Y."/>
            <person name="McMahan C."/>
            <person name="White J."/>
            <person name="Sykes S."/>
            <person name="Heiman D."/>
            <person name="Young S."/>
            <person name="Zeng Q."/>
            <person name="Abouelleil A."/>
            <person name="Aftuck L."/>
            <person name="Bessette D."/>
            <person name="Brown A."/>
            <person name="FitzGerald M."/>
            <person name="Lui A."/>
            <person name="Macdonald J.P."/>
            <person name="Priest M."/>
            <person name="Orbach M.J."/>
            <person name="Galgiani J.N."/>
            <person name="Kirkland T.N."/>
            <person name="Cole G.T."/>
            <person name="Birren B.W."/>
            <person name="Henn M.R."/>
            <person name="Taylor J.W."/>
            <person name="Rounsley S.D."/>
        </authorList>
    </citation>
    <scope>GENOME REANNOTATION</scope>
    <source>
        <strain evidence="2">RS</strain>
    </source>
</reference>
<sequence>MLVEIEIFDVQAWPGRPQYNLEAVANTRCPVEIEGVNVQVMSVAWLLREKITSQAQREGSRREHSDISDIACLATIAADAELVCEIEEFVGALRRLLEKRPEMKRV</sequence>
<evidence type="ECO:0000313" key="1">
    <source>
        <dbReference type="EMBL" id="EAS27485.1"/>
    </source>
</evidence>
<name>A0A0E1RV03_COCIM</name>
<accession>A0A0E1RV03</accession>
<dbReference type="RefSeq" id="XP_001239068.1">
    <property type="nucleotide sequence ID" value="XM_001239067.1"/>
</dbReference>
<gene>
    <name evidence="1" type="ORF">CIMG_10090</name>
</gene>
<dbReference type="AlphaFoldDB" id="A0A0E1RV03"/>
<dbReference type="Proteomes" id="UP000001261">
    <property type="component" value="Unassembled WGS sequence"/>
</dbReference>
<organism evidence="1 2">
    <name type="scientific">Coccidioides immitis (strain RS)</name>
    <name type="common">Valley fever fungus</name>
    <dbReference type="NCBI Taxonomy" id="246410"/>
    <lineage>
        <taxon>Eukaryota</taxon>
        <taxon>Fungi</taxon>
        <taxon>Dikarya</taxon>
        <taxon>Ascomycota</taxon>
        <taxon>Pezizomycotina</taxon>
        <taxon>Eurotiomycetes</taxon>
        <taxon>Eurotiomycetidae</taxon>
        <taxon>Onygenales</taxon>
        <taxon>Onygenaceae</taxon>
        <taxon>Coccidioides</taxon>
    </lineage>
</organism>
<reference evidence="2" key="1">
    <citation type="journal article" date="2009" name="Genome Res.">
        <title>Comparative genomic analyses of the human fungal pathogens Coccidioides and their relatives.</title>
        <authorList>
            <person name="Sharpton T.J."/>
            <person name="Stajich J.E."/>
            <person name="Rounsley S.D."/>
            <person name="Gardner M.J."/>
            <person name="Wortman J.R."/>
            <person name="Jordar V.S."/>
            <person name="Maiti R."/>
            <person name="Kodira C.D."/>
            <person name="Neafsey D.E."/>
            <person name="Zeng Q."/>
            <person name="Hung C.-Y."/>
            <person name="McMahan C."/>
            <person name="Muszewska A."/>
            <person name="Grynberg M."/>
            <person name="Mandel M.A."/>
            <person name="Kellner E.M."/>
            <person name="Barker B.M."/>
            <person name="Galgiani J.N."/>
            <person name="Orbach M.J."/>
            <person name="Kirkland T.N."/>
            <person name="Cole G.T."/>
            <person name="Henn M.R."/>
            <person name="Birren B.W."/>
            <person name="Taylor J.W."/>
        </authorList>
    </citation>
    <scope>NUCLEOTIDE SEQUENCE [LARGE SCALE GENOMIC DNA]</scope>
    <source>
        <strain evidence="2">RS</strain>
    </source>
</reference>
<dbReference type="VEuPathDB" id="FungiDB:CIMG_10090"/>
<evidence type="ECO:0000313" key="2">
    <source>
        <dbReference type="Proteomes" id="UP000001261"/>
    </source>
</evidence>